<dbReference type="Proteomes" id="UP000271098">
    <property type="component" value="Unassembled WGS sequence"/>
</dbReference>
<dbReference type="SUPFAM" id="SSF55681">
    <property type="entry name" value="Class II aaRS and biotin synthetases"/>
    <property type="match status" value="1"/>
</dbReference>
<reference evidence="3" key="1">
    <citation type="submission" date="2016-06" db="UniProtKB">
        <authorList>
            <consortium name="WormBaseParasite"/>
        </authorList>
    </citation>
    <scope>IDENTIFICATION</scope>
</reference>
<dbReference type="PANTHER" id="PTHR11476:SF7">
    <property type="entry name" value="HISTIDINE--TRNA LIGASE"/>
    <property type="match status" value="1"/>
</dbReference>
<protein>
    <submittedName>
        <fullName evidence="3">Histidine--tRNA ligase</fullName>
    </submittedName>
</protein>
<organism evidence="3">
    <name type="scientific">Gongylonema pulchrum</name>
    <dbReference type="NCBI Taxonomy" id="637853"/>
    <lineage>
        <taxon>Eukaryota</taxon>
        <taxon>Metazoa</taxon>
        <taxon>Ecdysozoa</taxon>
        <taxon>Nematoda</taxon>
        <taxon>Chromadorea</taxon>
        <taxon>Rhabditida</taxon>
        <taxon>Spirurina</taxon>
        <taxon>Spiruromorpha</taxon>
        <taxon>Spiruroidea</taxon>
        <taxon>Gongylonematidae</taxon>
        <taxon>Gongylonema</taxon>
    </lineage>
</organism>
<dbReference type="Gene3D" id="3.30.930.10">
    <property type="entry name" value="Bira Bifunctional Protein, Domain 2"/>
    <property type="match status" value="1"/>
</dbReference>
<accession>A0A183E1I8</accession>
<evidence type="ECO:0000313" key="1">
    <source>
        <dbReference type="EMBL" id="VDN24849.1"/>
    </source>
</evidence>
<name>A0A183E1I8_9BILA</name>
<evidence type="ECO:0000313" key="3">
    <source>
        <dbReference type="WBParaSite" id="GPUH_0001484801-mRNA-1"/>
    </source>
</evidence>
<evidence type="ECO:0000313" key="2">
    <source>
        <dbReference type="Proteomes" id="UP000271098"/>
    </source>
</evidence>
<keyword evidence="2" id="KW-1185">Reference proteome</keyword>
<gene>
    <name evidence="1" type="ORF">GPUH_LOCUS14829</name>
</gene>
<reference evidence="1 2" key="2">
    <citation type="submission" date="2018-11" db="EMBL/GenBank/DDBJ databases">
        <authorList>
            <consortium name="Pathogen Informatics"/>
        </authorList>
    </citation>
    <scope>NUCLEOTIDE SEQUENCE [LARGE SCALE GENOMIC DNA]</scope>
</reference>
<dbReference type="PANTHER" id="PTHR11476">
    <property type="entry name" value="HISTIDYL-TRNA SYNTHETASE"/>
    <property type="match status" value="1"/>
</dbReference>
<dbReference type="OrthoDB" id="5915312at2759"/>
<dbReference type="WBParaSite" id="GPUH_0001484801-mRNA-1">
    <property type="protein sequence ID" value="GPUH_0001484801-mRNA-1"/>
    <property type="gene ID" value="GPUH_0001484801"/>
</dbReference>
<proteinExistence type="predicted"/>
<dbReference type="InterPro" id="IPR045864">
    <property type="entry name" value="aa-tRNA-synth_II/BPL/LPL"/>
</dbReference>
<dbReference type="AlphaFoldDB" id="A0A183E1I8"/>
<dbReference type="EMBL" id="UYRT01081698">
    <property type="protein sequence ID" value="VDN24849.1"/>
    <property type="molecule type" value="Genomic_DNA"/>
</dbReference>
<sequence length="473" mass="52361">MITAELLCIMVEAARQLDCISSQKWEIRIGHRNLIVAAARYMGFGDLNSQNKILNVLYAISTSNKMLRREQRIERLRVGTEMSFNQANSLLNVLEGDEYSLEALIARTQCLMNCRDDSVRELVQSAIDVLTNVSLLLESFVGADCMAAHVLFDGTLCYRPQTYSTGITFQLQVLLPHKGSLRPIILGAGGRYDTLLEDERHAQDPIPPNPLCAVGCGLSLDTVAQLCCTNTPVRMIELIEHCNEKKIETLLVVHGDDEVLVRIGGADLGKMSIDEEHCNEKKIESLLVVHGDDEVLVRIGGADLGKMSIDEVLSKFENQTGKATSAVESFTHLHGISQSPARHASATATAANLNVRYAVAEKPAVNARKRNEAHIRSCLQKAIAVMTPQTVIEVIVTDLPTDAVRLLTTLIDRNCSMDELSGSFATATKQFNKFKKEFVRIQEAMEPFFQPKNNSPIVLFSRQTSNGYYKLLL</sequence>